<name>A0A9Q8SHP8_9PEZI</name>
<dbReference type="Proteomes" id="UP000830671">
    <property type="component" value="Chromosome 2"/>
</dbReference>
<dbReference type="RefSeq" id="XP_049138967.1">
    <property type="nucleotide sequence ID" value="XM_049281824.1"/>
</dbReference>
<gene>
    <name evidence="1" type="ORF">CLUP02_02796</name>
</gene>
<evidence type="ECO:0000313" key="2">
    <source>
        <dbReference type="Proteomes" id="UP000830671"/>
    </source>
</evidence>
<dbReference type="EMBL" id="CP019474">
    <property type="protein sequence ID" value="UQC77328.1"/>
    <property type="molecule type" value="Genomic_DNA"/>
</dbReference>
<dbReference type="AlphaFoldDB" id="A0A9Q8SHP8"/>
<proteinExistence type="predicted"/>
<evidence type="ECO:0000313" key="1">
    <source>
        <dbReference type="EMBL" id="UQC77328.1"/>
    </source>
</evidence>
<organism evidence="1 2">
    <name type="scientific">Colletotrichum lupini</name>
    <dbReference type="NCBI Taxonomy" id="145971"/>
    <lineage>
        <taxon>Eukaryota</taxon>
        <taxon>Fungi</taxon>
        <taxon>Dikarya</taxon>
        <taxon>Ascomycota</taxon>
        <taxon>Pezizomycotina</taxon>
        <taxon>Sordariomycetes</taxon>
        <taxon>Hypocreomycetidae</taxon>
        <taxon>Glomerellales</taxon>
        <taxon>Glomerellaceae</taxon>
        <taxon>Colletotrichum</taxon>
        <taxon>Colletotrichum acutatum species complex</taxon>
    </lineage>
</organism>
<sequence length="97" mass="10738">MSLVRLLDPIALGRSLSMVLGKPIRDPTRATAYVDPLGASPAFSTVGRVITIFTWATRAIRLRQVKKMTDGMLAFPMTVSSLARPSVKPHPFEHWHP</sequence>
<protein>
    <submittedName>
        <fullName evidence="1">Uncharacterized protein</fullName>
    </submittedName>
</protein>
<dbReference type="GeneID" id="73336834"/>
<reference evidence="1" key="1">
    <citation type="journal article" date="2021" name="Mol. Plant Microbe Interact.">
        <title>Complete Genome Sequence of the Plant-Pathogenic Fungus Colletotrichum lupini.</title>
        <authorList>
            <person name="Baroncelli R."/>
            <person name="Pensec F."/>
            <person name="Da Lio D."/>
            <person name="Boufleur T."/>
            <person name="Vicente I."/>
            <person name="Sarrocco S."/>
            <person name="Picot A."/>
            <person name="Baraldi E."/>
            <person name="Sukno S."/>
            <person name="Thon M."/>
            <person name="Le Floch G."/>
        </authorList>
    </citation>
    <scope>NUCLEOTIDE SEQUENCE</scope>
    <source>
        <strain evidence="1">IMI 504893</strain>
    </source>
</reference>
<dbReference type="KEGG" id="clup:CLUP02_02796"/>
<keyword evidence="2" id="KW-1185">Reference proteome</keyword>
<accession>A0A9Q8SHP8</accession>